<feature type="domain" description="Tryptophan synthase beta chain-like PALP" evidence="13">
    <location>
        <begin position="96"/>
        <end position="372"/>
    </location>
</feature>
<feature type="binding site" evidence="10">
    <location>
        <position position="164"/>
    </location>
    <ligand>
        <name>pyridoxal 5'-phosphate</name>
        <dbReference type="ChEBI" id="CHEBI:597326"/>
    </ligand>
</feature>
<keyword evidence="16" id="KW-1185">Reference proteome</keyword>
<evidence type="ECO:0000256" key="6">
    <source>
        <dbReference type="ARBA" id="ARBA00022679"/>
    </source>
</evidence>
<dbReference type="PROSITE" id="PS00901">
    <property type="entry name" value="CYS_SYNTHASE"/>
    <property type="match status" value="1"/>
</dbReference>
<dbReference type="GeneID" id="116194887"/>
<dbReference type="InterPro" id="IPR036052">
    <property type="entry name" value="TrpB-like_PALP_sf"/>
</dbReference>
<evidence type="ECO:0000256" key="4">
    <source>
        <dbReference type="ARBA" id="ARBA00012681"/>
    </source>
</evidence>
<dbReference type="OrthoDB" id="10259545at2759"/>
<dbReference type="AlphaFoldDB" id="A0A218X292"/>
<feature type="modified residue" description="N6-(pyridoxal phosphate)lysine" evidence="11">
    <location>
        <position position="133"/>
    </location>
</feature>
<proteinExistence type="inferred from homology"/>
<evidence type="ECO:0000256" key="5">
    <source>
        <dbReference type="ARBA" id="ARBA00022605"/>
    </source>
</evidence>
<evidence type="ECO:0000313" key="15">
    <source>
        <dbReference type="Proteomes" id="UP000197138"/>
    </source>
</evidence>
<accession>A0A218X292</accession>
<evidence type="ECO:0000256" key="3">
    <source>
        <dbReference type="ARBA" id="ARBA00007103"/>
    </source>
</evidence>
<dbReference type="EC" id="2.5.1.47" evidence="4 12"/>
<evidence type="ECO:0000256" key="9">
    <source>
        <dbReference type="ARBA" id="ARBA00047931"/>
    </source>
</evidence>
<dbReference type="Proteomes" id="UP000197138">
    <property type="component" value="Unassembled WGS sequence"/>
</dbReference>
<dbReference type="FunFam" id="3.40.50.1100:FF:000130">
    <property type="entry name" value="Cysteine synthase"/>
    <property type="match status" value="1"/>
</dbReference>
<dbReference type="RefSeq" id="XP_031379655.1">
    <property type="nucleotide sequence ID" value="XM_031523795.1"/>
</dbReference>
<dbReference type="Gene3D" id="3.40.50.1100">
    <property type="match status" value="2"/>
</dbReference>
<name>A0A218X292_PUNGR</name>
<sequence length="395" mass="42385">MAVTASSPSLRNLLLPPYRLAAPPRRRLVSVRAPGFSLSYGLAFTAARTRPIVRARAAASSLYAASLEAEEEEVQAEDELMEGEEDTEAVNIAEDVSQLIGRTPMVYLNKVTEGCVANVAAKLESMEPCRSVKDRIGYSMITDAEERGAISPGKSVLVEPTTGNTGLGIAFVAAIKGYKLIVTMPASINIERRILLRAFGADIILTDPEKGLQGAVDKAEEIVLSTPNAYMFQQFDNLANTKVHFETTGPEIWEDTMGSVDILVAGIGTGGTVTGTGRYLKMMNKDMKVIGVEPAERSVISGDNSGYVPSILDINLLDEVIKVTNDEAIDMARRLALEEGLLVGISSGAAAAAAISLAKRPENSGKLITVIFPSFGERYISTVLFNSIHEEVQKM</sequence>
<feature type="binding site" evidence="10">
    <location>
        <position position="346"/>
    </location>
    <ligand>
        <name>pyridoxal 5'-phosphate</name>
        <dbReference type="ChEBI" id="CHEBI:597326"/>
    </ligand>
</feature>
<dbReference type="NCBIfam" id="TIGR01136">
    <property type="entry name" value="cysKM"/>
    <property type="match status" value="1"/>
</dbReference>
<evidence type="ECO:0000256" key="7">
    <source>
        <dbReference type="ARBA" id="ARBA00022898"/>
    </source>
</evidence>
<dbReference type="InterPro" id="IPR005859">
    <property type="entry name" value="CysK"/>
</dbReference>
<dbReference type="InterPro" id="IPR005856">
    <property type="entry name" value="Cys_synth"/>
</dbReference>
<keyword evidence="7 10" id="KW-0663">Pyridoxal phosphate</keyword>
<dbReference type="InterPro" id="IPR001926">
    <property type="entry name" value="TrpB-like_PALP"/>
</dbReference>
<keyword evidence="5 12" id="KW-0028">Amino-acid biosynthesis</keyword>
<evidence type="ECO:0000313" key="17">
    <source>
        <dbReference type="RefSeq" id="XP_031379655.1"/>
    </source>
</evidence>
<evidence type="ECO:0000313" key="14">
    <source>
        <dbReference type="EMBL" id="OWM78849.1"/>
    </source>
</evidence>
<organism evidence="14 15">
    <name type="scientific">Punica granatum</name>
    <name type="common">Pomegranate</name>
    <dbReference type="NCBI Taxonomy" id="22663"/>
    <lineage>
        <taxon>Eukaryota</taxon>
        <taxon>Viridiplantae</taxon>
        <taxon>Streptophyta</taxon>
        <taxon>Embryophyta</taxon>
        <taxon>Tracheophyta</taxon>
        <taxon>Spermatophyta</taxon>
        <taxon>Magnoliopsida</taxon>
        <taxon>eudicotyledons</taxon>
        <taxon>Gunneridae</taxon>
        <taxon>Pentapetalae</taxon>
        <taxon>rosids</taxon>
        <taxon>malvids</taxon>
        <taxon>Myrtales</taxon>
        <taxon>Lythraceae</taxon>
        <taxon>Punica</taxon>
    </lineage>
</organism>
<protein>
    <recommendedName>
        <fullName evidence="4 12">Cysteine synthase</fullName>
        <ecNumber evidence="4 12">2.5.1.47</ecNumber>
    </recommendedName>
</protein>
<evidence type="ECO:0000256" key="12">
    <source>
        <dbReference type="RuleBase" id="RU003985"/>
    </source>
</evidence>
<comment type="similarity">
    <text evidence="3 12">Belongs to the cysteine synthase/cystathionine beta-synthase family.</text>
</comment>
<dbReference type="EMBL" id="MTKT01002492">
    <property type="protein sequence ID" value="OWM78849.1"/>
    <property type="molecule type" value="Genomic_DNA"/>
</dbReference>
<keyword evidence="8 12" id="KW-0198">Cysteine biosynthesis</keyword>
<dbReference type="NCBIfam" id="TIGR01139">
    <property type="entry name" value="cysK"/>
    <property type="match status" value="1"/>
</dbReference>
<dbReference type="FunFam" id="3.40.50.1100:FF:000006">
    <property type="entry name" value="Cysteine synthase"/>
    <property type="match status" value="1"/>
</dbReference>
<feature type="binding site" evidence="10">
    <location>
        <begin position="268"/>
        <end position="272"/>
    </location>
    <ligand>
        <name>pyridoxal 5'-phosphate</name>
        <dbReference type="ChEBI" id="CHEBI:597326"/>
    </ligand>
</feature>
<keyword evidence="6 12" id="KW-0808">Transferase</keyword>
<dbReference type="CDD" id="cd01561">
    <property type="entry name" value="CBS_like"/>
    <property type="match status" value="1"/>
</dbReference>
<evidence type="ECO:0000256" key="8">
    <source>
        <dbReference type="ARBA" id="ARBA00023192"/>
    </source>
</evidence>
<comment type="cofactor">
    <cofactor evidence="1 10 12">
        <name>pyridoxal 5'-phosphate</name>
        <dbReference type="ChEBI" id="CHEBI:597326"/>
    </cofactor>
</comment>
<reference evidence="16" key="3">
    <citation type="journal article" date="2020" name="Plant Biotechnol. J.">
        <title>The pomegranate (Punica granatum L.) draft genome dissects genetic divergence between soft- and hard-seeded cultivars.</title>
        <authorList>
            <person name="Luo X."/>
            <person name="Li H."/>
            <person name="Wu Z."/>
            <person name="Yao W."/>
            <person name="Zhao P."/>
            <person name="Cao D."/>
            <person name="Yu H."/>
            <person name="Li K."/>
            <person name="Poudel K."/>
            <person name="Zhao D."/>
            <person name="Zhang F."/>
            <person name="Xia X."/>
            <person name="Chen L."/>
            <person name="Wang Q."/>
            <person name="Jing D."/>
            <person name="Cao S."/>
        </authorList>
    </citation>
    <scope>NUCLEOTIDE SEQUENCE [LARGE SCALE GENOMIC DNA]</scope>
</reference>
<reference evidence="17" key="4">
    <citation type="submission" date="2025-04" db="UniProtKB">
        <authorList>
            <consortium name="RefSeq"/>
        </authorList>
    </citation>
    <scope>IDENTIFICATION</scope>
    <source>
        <tissue evidence="17">Leaf</tissue>
    </source>
</reference>
<evidence type="ECO:0000313" key="16">
    <source>
        <dbReference type="Proteomes" id="UP000515151"/>
    </source>
</evidence>
<dbReference type="GO" id="GO:0004124">
    <property type="term" value="F:cysteine synthase activity"/>
    <property type="evidence" value="ECO:0007669"/>
    <property type="project" value="UniProtKB-UniRule"/>
</dbReference>
<gene>
    <name evidence="17" type="primary">LOC116194887</name>
    <name evidence="14" type="ORF">CDL15_Pgr003020</name>
</gene>
<evidence type="ECO:0000256" key="10">
    <source>
        <dbReference type="PIRSR" id="PIRSR605856-50"/>
    </source>
</evidence>
<evidence type="ECO:0000256" key="1">
    <source>
        <dbReference type="ARBA" id="ARBA00001933"/>
    </source>
</evidence>
<dbReference type="PANTHER" id="PTHR10314">
    <property type="entry name" value="CYSTATHIONINE BETA-SYNTHASE"/>
    <property type="match status" value="1"/>
</dbReference>
<reference evidence="15" key="1">
    <citation type="journal article" date="2017" name="Plant J.">
        <title>The pomegranate (Punica granatum L.) genome and the genomics of punicalagin biosynthesis.</title>
        <authorList>
            <person name="Qin G."/>
            <person name="Xu C."/>
            <person name="Ming R."/>
            <person name="Tang H."/>
            <person name="Guyot R."/>
            <person name="Kramer E.M."/>
            <person name="Hu Y."/>
            <person name="Yi X."/>
            <person name="Qi Y."/>
            <person name="Xu X."/>
            <person name="Gao Z."/>
            <person name="Pan H."/>
            <person name="Jian J."/>
            <person name="Tian Y."/>
            <person name="Yue Z."/>
            <person name="Xu Y."/>
        </authorList>
    </citation>
    <scope>NUCLEOTIDE SEQUENCE [LARGE SCALE GENOMIC DNA]</scope>
    <source>
        <strain evidence="15">cv. Dabenzi</strain>
    </source>
</reference>
<evidence type="ECO:0000256" key="11">
    <source>
        <dbReference type="PIRSR" id="PIRSR605856-51"/>
    </source>
</evidence>
<evidence type="ECO:0000259" key="13">
    <source>
        <dbReference type="Pfam" id="PF00291"/>
    </source>
</evidence>
<reference evidence="14" key="2">
    <citation type="submission" date="2017-06" db="EMBL/GenBank/DDBJ databases">
        <title>The pomegranate genome and the genomics of punicalagin biosynthesis.</title>
        <authorList>
            <person name="Xu C."/>
        </authorList>
    </citation>
    <scope>NUCLEOTIDE SEQUENCE [LARGE SCALE GENOMIC DNA]</scope>
    <source>
        <tissue evidence="14">Fresh leaf</tissue>
    </source>
</reference>
<dbReference type="Proteomes" id="UP000515151">
    <property type="component" value="Chromosome 2"/>
</dbReference>
<dbReference type="InterPro" id="IPR001216">
    <property type="entry name" value="P-phosphate_BS"/>
</dbReference>
<dbReference type="Pfam" id="PF00291">
    <property type="entry name" value="PALP"/>
    <property type="match status" value="1"/>
</dbReference>
<dbReference type="SUPFAM" id="SSF53686">
    <property type="entry name" value="Tryptophan synthase beta subunit-like PLP-dependent enzymes"/>
    <property type="match status" value="1"/>
</dbReference>
<dbReference type="GO" id="GO:0006535">
    <property type="term" value="P:cysteine biosynthetic process from serine"/>
    <property type="evidence" value="ECO:0007669"/>
    <property type="project" value="UniProtKB-UniRule"/>
</dbReference>
<comment type="pathway">
    <text evidence="2">Amino-acid biosynthesis; L-cysteine biosynthesis; L-cysteine from L-serine: step 2/2.</text>
</comment>
<evidence type="ECO:0000256" key="2">
    <source>
        <dbReference type="ARBA" id="ARBA00004962"/>
    </source>
</evidence>
<dbReference type="InterPro" id="IPR050214">
    <property type="entry name" value="Cys_Synth/Cystath_Beta-Synth"/>
</dbReference>
<comment type="catalytic activity">
    <reaction evidence="9 12">
        <text>O-acetyl-L-serine + hydrogen sulfide = L-cysteine + acetate</text>
        <dbReference type="Rhea" id="RHEA:14829"/>
        <dbReference type="ChEBI" id="CHEBI:29919"/>
        <dbReference type="ChEBI" id="CHEBI:30089"/>
        <dbReference type="ChEBI" id="CHEBI:35235"/>
        <dbReference type="ChEBI" id="CHEBI:58340"/>
        <dbReference type="EC" id="2.5.1.47"/>
    </reaction>
</comment>